<gene>
    <name evidence="2" type="ORF">C8C77_13210</name>
</gene>
<organism evidence="2 3">
    <name type="scientific">Halanaerobium saccharolyticum</name>
    <dbReference type="NCBI Taxonomy" id="43595"/>
    <lineage>
        <taxon>Bacteria</taxon>
        <taxon>Bacillati</taxon>
        <taxon>Bacillota</taxon>
        <taxon>Clostridia</taxon>
        <taxon>Halanaerobiales</taxon>
        <taxon>Halanaerobiaceae</taxon>
        <taxon>Halanaerobium</taxon>
    </lineage>
</organism>
<keyword evidence="1" id="KW-0472">Membrane</keyword>
<evidence type="ECO:0000313" key="3">
    <source>
        <dbReference type="Proteomes" id="UP000294697"/>
    </source>
</evidence>
<keyword evidence="1" id="KW-0812">Transmembrane</keyword>
<protein>
    <recommendedName>
        <fullName evidence="4">DUF5671 domain-containing protein</fullName>
    </recommendedName>
</protein>
<dbReference type="OrthoDB" id="2112761at2"/>
<keyword evidence="1" id="KW-1133">Transmembrane helix</keyword>
<feature type="transmembrane region" description="Helical" evidence="1">
    <location>
        <begin position="12"/>
        <end position="30"/>
    </location>
</feature>
<proteinExistence type="predicted"/>
<feature type="transmembrane region" description="Helical" evidence="1">
    <location>
        <begin position="119"/>
        <end position="138"/>
    </location>
</feature>
<dbReference type="Proteomes" id="UP000294697">
    <property type="component" value="Unassembled WGS sequence"/>
</dbReference>
<feature type="transmembrane region" description="Helical" evidence="1">
    <location>
        <begin position="50"/>
        <end position="78"/>
    </location>
</feature>
<accession>A0A4R7YPR3</accession>
<dbReference type="RefSeq" id="WP_111573241.1">
    <property type="nucleotide sequence ID" value="NZ_QLME01000029.1"/>
</dbReference>
<feature type="transmembrane region" description="Helical" evidence="1">
    <location>
        <begin position="90"/>
        <end position="113"/>
    </location>
</feature>
<reference evidence="2 3" key="1">
    <citation type="submission" date="2019-03" db="EMBL/GenBank/DDBJ databases">
        <title>Subsurface microbial communities from deep shales in Ohio and West Virginia, USA.</title>
        <authorList>
            <person name="Wrighton K."/>
        </authorList>
    </citation>
    <scope>NUCLEOTIDE SEQUENCE [LARGE SCALE GENOMIC DNA]</scope>
    <source>
        <strain evidence="2 3">MSL9.2</strain>
    </source>
</reference>
<evidence type="ECO:0000256" key="1">
    <source>
        <dbReference type="SAM" id="Phobius"/>
    </source>
</evidence>
<evidence type="ECO:0008006" key="4">
    <source>
        <dbReference type="Google" id="ProtNLM"/>
    </source>
</evidence>
<name>A0A4R7YPR3_9FIRM</name>
<sequence length="146" mass="16898">MKLAYRKIISFVLTIMTNILSFFFLMQLFTLVKTTMLQAGYNEGGGVSQFIRVFTGIPLFLILGIAWMGFFIYTFYYYEKGAEKRNLIKRFLFITGWEILVIPIIVIIYQLFLPIPTRAIDFVLIAVPFIGGLISIYASKNFDIDF</sequence>
<dbReference type="EMBL" id="SODA01000032">
    <property type="protein sequence ID" value="TDV99008.1"/>
    <property type="molecule type" value="Genomic_DNA"/>
</dbReference>
<comment type="caution">
    <text evidence="2">The sequence shown here is derived from an EMBL/GenBank/DDBJ whole genome shotgun (WGS) entry which is preliminary data.</text>
</comment>
<dbReference type="AlphaFoldDB" id="A0A4R7YPR3"/>
<evidence type="ECO:0000313" key="2">
    <source>
        <dbReference type="EMBL" id="TDV99008.1"/>
    </source>
</evidence>